<keyword evidence="2" id="KW-1185">Reference proteome</keyword>
<proteinExistence type="predicted"/>
<evidence type="ECO:0000313" key="1">
    <source>
        <dbReference type="EMBL" id="EUB58259.1"/>
    </source>
</evidence>
<organism evidence="1 2">
    <name type="scientific">Echinococcus granulosus</name>
    <name type="common">Hydatid tapeworm</name>
    <dbReference type="NCBI Taxonomy" id="6210"/>
    <lineage>
        <taxon>Eukaryota</taxon>
        <taxon>Metazoa</taxon>
        <taxon>Spiralia</taxon>
        <taxon>Lophotrochozoa</taxon>
        <taxon>Platyhelminthes</taxon>
        <taxon>Cestoda</taxon>
        <taxon>Eucestoda</taxon>
        <taxon>Cyclophyllidea</taxon>
        <taxon>Taeniidae</taxon>
        <taxon>Echinococcus</taxon>
        <taxon>Echinococcus granulosus group</taxon>
    </lineage>
</organism>
<evidence type="ECO:0000313" key="2">
    <source>
        <dbReference type="Proteomes" id="UP000019149"/>
    </source>
</evidence>
<protein>
    <submittedName>
        <fullName evidence="1">Uncharacterized protein</fullName>
    </submittedName>
</protein>
<reference evidence="1 2" key="1">
    <citation type="journal article" date="2013" name="Nat. Genet.">
        <title>The genome of the hydatid tapeworm Echinococcus granulosus.</title>
        <authorList>
            <person name="Zheng H."/>
            <person name="Zhang W."/>
            <person name="Zhang L."/>
            <person name="Zhang Z."/>
            <person name="Li J."/>
            <person name="Lu G."/>
            <person name="Zhu Y."/>
            <person name="Wang Y."/>
            <person name="Huang Y."/>
            <person name="Liu J."/>
            <person name="Kang H."/>
            <person name="Chen J."/>
            <person name="Wang L."/>
            <person name="Chen A."/>
            <person name="Yu S."/>
            <person name="Gao Z."/>
            <person name="Jin L."/>
            <person name="Gu W."/>
            <person name="Wang Z."/>
            <person name="Zhao L."/>
            <person name="Shi B."/>
            <person name="Wen H."/>
            <person name="Lin R."/>
            <person name="Jones M.K."/>
            <person name="Brejova B."/>
            <person name="Vinar T."/>
            <person name="Zhao G."/>
            <person name="McManus D.P."/>
            <person name="Chen Z."/>
            <person name="Zhou Y."/>
            <person name="Wang S."/>
        </authorList>
    </citation>
    <scope>NUCLEOTIDE SEQUENCE [LARGE SCALE GENOMIC DNA]</scope>
</reference>
<dbReference type="RefSeq" id="XP_024349455.1">
    <property type="nucleotide sequence ID" value="XM_024496143.1"/>
</dbReference>
<dbReference type="OrthoDB" id="10420378at2759"/>
<dbReference type="Proteomes" id="UP000019149">
    <property type="component" value="Unassembled WGS sequence"/>
</dbReference>
<sequence>MRSTLMMGDGEVLRGLVQCGKRKLSSLSADGSGRLLRRTLLRQSLKTWRRQQREIRRQARFERRNWRSFYRAWEEEDDFEDCEELHEIQVHNPELAAAFAALDNGGGCVDNCVDDSKEEENDDGTEEVVSGALSSLVGWRRRRSFADGVWSAGLRSGYGARLRLFCPFRRSGPGCSGGLWILLAVTCLDFEGEVATGFGATLWVDGALCACVISRLMRRGDLLRYLTDRGLVKLSSLNPRNTPDILLRCVLLNQSLKSWREQLVALRVEDNVITNNANAIGIREDNGNAQSQNFESALEFTGDGSTNEVVSVHLIPHSDNDSPQNCSD</sequence>
<accession>W6UXH7</accession>
<dbReference type="KEGG" id="egl:EGR_06894"/>
<dbReference type="GeneID" id="36342609"/>
<dbReference type="AlphaFoldDB" id="W6UXH7"/>
<gene>
    <name evidence="1" type="ORF">EGR_06894</name>
</gene>
<dbReference type="CTD" id="36342609"/>
<dbReference type="EMBL" id="APAU02000065">
    <property type="protein sequence ID" value="EUB58259.1"/>
    <property type="molecule type" value="Genomic_DNA"/>
</dbReference>
<comment type="caution">
    <text evidence="1">The sequence shown here is derived from an EMBL/GenBank/DDBJ whole genome shotgun (WGS) entry which is preliminary data.</text>
</comment>
<name>W6UXH7_ECHGR</name>